<comment type="caution">
    <text evidence="3">The sequence shown here is derived from an EMBL/GenBank/DDBJ whole genome shotgun (WGS) entry which is preliminary data.</text>
</comment>
<keyword evidence="4" id="KW-1185">Reference proteome</keyword>
<keyword evidence="2" id="KW-0472">Membrane</keyword>
<name>A0AAW0NXK3_9GOBI</name>
<dbReference type="Proteomes" id="UP001460270">
    <property type="component" value="Unassembled WGS sequence"/>
</dbReference>
<keyword evidence="2" id="KW-1133">Transmembrane helix</keyword>
<keyword evidence="2" id="KW-0812">Transmembrane</keyword>
<protein>
    <submittedName>
        <fullName evidence="3">Uncharacterized protein</fullName>
    </submittedName>
</protein>
<sequence length="323" mass="36120">MAGEACNWILEHRRRLQVALGNAKERMRAAAEQRKERADRHAEWEVLPVGQAVYLRDHSHRGRAKIQDAWAPEMFKVVRAPEPGGVVYAVAPQARAAEVRHVHRSMLKPVLLNKSPPAASRPASRAQSPNSDDDGLWVGLVQAWLPEKVEADCCVTSSCHVLHENFHQNRSADSTHPQVQEVWQKGHQALQISSMKKLGMKKTWTLLLFLTFVSGSVERNVPVKNDTVVVTEQQEPDQVDVKNPPAAGVRKREDPATFLFHCVMVGFIITVSVFFICVALIKPFCAPKDEAKKPLPKDCPVVQKHPWIKGSEGAILVKCQEEV</sequence>
<feature type="transmembrane region" description="Helical" evidence="2">
    <location>
        <begin position="258"/>
        <end position="281"/>
    </location>
</feature>
<feature type="region of interest" description="Disordered" evidence="1">
    <location>
        <begin position="111"/>
        <end position="134"/>
    </location>
</feature>
<dbReference type="EMBL" id="JBBPFD010000010">
    <property type="protein sequence ID" value="KAK7909994.1"/>
    <property type="molecule type" value="Genomic_DNA"/>
</dbReference>
<evidence type="ECO:0000256" key="2">
    <source>
        <dbReference type="SAM" id="Phobius"/>
    </source>
</evidence>
<evidence type="ECO:0000313" key="4">
    <source>
        <dbReference type="Proteomes" id="UP001460270"/>
    </source>
</evidence>
<evidence type="ECO:0000256" key="1">
    <source>
        <dbReference type="SAM" id="MobiDB-lite"/>
    </source>
</evidence>
<accession>A0AAW0NXK3</accession>
<reference evidence="4" key="1">
    <citation type="submission" date="2024-04" db="EMBL/GenBank/DDBJ databases">
        <title>Salinicola lusitanus LLJ914,a marine bacterium isolated from the Okinawa Trough.</title>
        <authorList>
            <person name="Li J."/>
        </authorList>
    </citation>
    <scope>NUCLEOTIDE SEQUENCE [LARGE SCALE GENOMIC DNA]</scope>
</reference>
<dbReference type="AlphaFoldDB" id="A0AAW0NXK3"/>
<gene>
    <name evidence="3" type="ORF">WMY93_014678</name>
</gene>
<proteinExistence type="predicted"/>
<feature type="compositionally biased region" description="Low complexity" evidence="1">
    <location>
        <begin position="115"/>
        <end position="129"/>
    </location>
</feature>
<evidence type="ECO:0000313" key="3">
    <source>
        <dbReference type="EMBL" id="KAK7909994.1"/>
    </source>
</evidence>
<organism evidence="3 4">
    <name type="scientific">Mugilogobius chulae</name>
    <name type="common">yellowstripe goby</name>
    <dbReference type="NCBI Taxonomy" id="88201"/>
    <lineage>
        <taxon>Eukaryota</taxon>
        <taxon>Metazoa</taxon>
        <taxon>Chordata</taxon>
        <taxon>Craniata</taxon>
        <taxon>Vertebrata</taxon>
        <taxon>Euteleostomi</taxon>
        <taxon>Actinopterygii</taxon>
        <taxon>Neopterygii</taxon>
        <taxon>Teleostei</taxon>
        <taxon>Neoteleostei</taxon>
        <taxon>Acanthomorphata</taxon>
        <taxon>Gobiaria</taxon>
        <taxon>Gobiiformes</taxon>
        <taxon>Gobioidei</taxon>
        <taxon>Gobiidae</taxon>
        <taxon>Gobionellinae</taxon>
        <taxon>Mugilogobius</taxon>
    </lineage>
</organism>